<evidence type="ECO:0000256" key="6">
    <source>
        <dbReference type="ARBA" id="ARBA00022989"/>
    </source>
</evidence>
<keyword evidence="4 12" id="KW-0812">Transmembrane</keyword>
<proteinExistence type="inferred from homology"/>
<evidence type="ECO:0000256" key="1">
    <source>
        <dbReference type="ARBA" id="ARBA00004651"/>
    </source>
</evidence>
<feature type="transmembrane region" description="Helical" evidence="12">
    <location>
        <begin position="634"/>
        <end position="657"/>
    </location>
</feature>
<keyword evidence="15" id="KW-1185">Reference proteome</keyword>
<keyword evidence="11" id="KW-0807">Transducer</keyword>
<keyword evidence="10" id="KW-0325">Glycoprotein</keyword>
<dbReference type="InterPro" id="IPR000068">
    <property type="entry name" value="GPCR_3_Ca_sens_rcpt-rel"/>
</dbReference>
<evidence type="ECO:0000256" key="9">
    <source>
        <dbReference type="ARBA" id="ARBA00023170"/>
    </source>
</evidence>
<keyword evidence="6 12" id="KW-1133">Transmembrane helix</keyword>
<feature type="transmembrane region" description="Helical" evidence="12">
    <location>
        <begin position="513"/>
        <end position="533"/>
    </location>
</feature>
<sequence length="742" mass="83978">MLFPNDSFGFHLYENFLNTKITYQQTMALLSTGQRIVPNYKCGKQNNLLGIIGGLNSEASFAMATLSTLYKIPQVGHPYWPAPANSFQLFPNQELQISGIIKLLLHFNWTWIGLLLFEDKNEDVFLQTITTLFIQNGICTDLVGRIPDVSNGAKFSSYLKQKNILMQATANVFVVYGDSRAILEFPFHTNRKLWVSTSQVDFTANRISEIFHGALSFKIHSKDVPAFREFLQNMDPQLSESDCIIQAFWQTVFWCQIPGCDLQRTFRRHCTGEERIENLPGNKFELEMSGSSYSIYNAVWALAYALHIITHKVLYSTFLSLFLSFQLHFYLKTVHFNNSVGHEISFDGNGELAAGYDIINWIIFPNKTFTRMKVGMITPEASFHINSDIIQWPRSSSQKPPSSLCSTICSSGNQKAVEEGKSVCCYNCSPCPEGTISNKTDAEYCESCPDGEYSNHQRNQCLPKVITFLSYQEPLGMLLASFAFLFFFVALFIFGIFIKHRDTSIVKANNKHLTYVLLISLMLCSLCSLLFIGRPAKVNCWLRQTLFGIIFVIAVSSVLAKTIIVILAFMATKPGSKMRGWLRKRTSSFIIISCSLIQVVILGAWLGTSPPFPELDMHSLVKQMIVQCNEGSVTMFYIVLAYMSLLAFSSFIIAFLARKLPNTFNEAKFITFSMLVFCCVWMSFLPCYLSTRGKYMVAVEIFSILVSSVGLLGFIFLPKCYIIIMRPSLNSQISRSMDPSRF</sequence>
<dbReference type="InterPro" id="IPR009030">
    <property type="entry name" value="Growth_fac_rcpt_cys_sf"/>
</dbReference>
<keyword evidence="8 12" id="KW-0472">Membrane</keyword>
<dbReference type="SUPFAM" id="SSF57184">
    <property type="entry name" value="Growth factor receptor domain"/>
    <property type="match status" value="1"/>
</dbReference>
<dbReference type="Pfam" id="PF00003">
    <property type="entry name" value="7tm_3"/>
    <property type="match status" value="1"/>
</dbReference>
<organism evidence="14 15">
    <name type="scientific">Salvator merianae</name>
    <name type="common">Argentine black and white tegu</name>
    <name type="synonym">Tupinambis merianae</name>
    <dbReference type="NCBI Taxonomy" id="96440"/>
    <lineage>
        <taxon>Eukaryota</taxon>
        <taxon>Metazoa</taxon>
        <taxon>Chordata</taxon>
        <taxon>Craniata</taxon>
        <taxon>Vertebrata</taxon>
        <taxon>Euteleostomi</taxon>
        <taxon>Lepidosauria</taxon>
        <taxon>Squamata</taxon>
        <taxon>Bifurcata</taxon>
        <taxon>Unidentata</taxon>
        <taxon>Episquamata</taxon>
        <taxon>Laterata</taxon>
        <taxon>Teiioidea</taxon>
        <taxon>Teiidae</taxon>
        <taxon>Salvator</taxon>
    </lineage>
</organism>
<dbReference type="GeneTree" id="ENSGT00950000182788"/>
<dbReference type="Gene3D" id="3.40.50.2300">
    <property type="match status" value="2"/>
</dbReference>
<keyword evidence="9" id="KW-0675">Receptor</keyword>
<dbReference type="PANTHER" id="PTHR24061">
    <property type="entry name" value="CALCIUM-SENSING RECEPTOR-RELATED"/>
    <property type="match status" value="1"/>
</dbReference>
<keyword evidence="5" id="KW-0732">Signal</keyword>
<dbReference type="InterPro" id="IPR001828">
    <property type="entry name" value="ANF_lig-bd_rcpt"/>
</dbReference>
<dbReference type="Pfam" id="PF07562">
    <property type="entry name" value="NCD3G"/>
    <property type="match status" value="1"/>
</dbReference>
<dbReference type="PROSITE" id="PS50259">
    <property type="entry name" value="G_PROTEIN_RECEP_F3_4"/>
    <property type="match status" value="1"/>
</dbReference>
<feature type="transmembrane region" description="Helical" evidence="12">
    <location>
        <begin position="589"/>
        <end position="607"/>
    </location>
</feature>
<dbReference type="Proteomes" id="UP000694421">
    <property type="component" value="Unplaced"/>
</dbReference>
<dbReference type="SUPFAM" id="SSF53822">
    <property type="entry name" value="Periplasmic binding protein-like I"/>
    <property type="match status" value="1"/>
</dbReference>
<dbReference type="FunFam" id="3.40.50.2300:FF:000024">
    <property type="entry name" value="Vomeronasal 2, receptor 73"/>
    <property type="match status" value="1"/>
</dbReference>
<evidence type="ECO:0000313" key="14">
    <source>
        <dbReference type="Ensembl" id="ENSSMRP00000026559.1"/>
    </source>
</evidence>
<dbReference type="InterPro" id="IPR000337">
    <property type="entry name" value="GPCR_3"/>
</dbReference>
<dbReference type="GO" id="GO:0004930">
    <property type="term" value="F:G protein-coupled receptor activity"/>
    <property type="evidence" value="ECO:0007669"/>
    <property type="project" value="UniProtKB-KW"/>
</dbReference>
<feature type="transmembrane region" description="Helical" evidence="12">
    <location>
        <begin position="669"/>
        <end position="689"/>
    </location>
</feature>
<dbReference type="InterPro" id="IPR038550">
    <property type="entry name" value="GPCR_3_9-Cys_sf"/>
</dbReference>
<evidence type="ECO:0000256" key="3">
    <source>
        <dbReference type="ARBA" id="ARBA00022475"/>
    </source>
</evidence>
<dbReference type="InterPro" id="IPR017979">
    <property type="entry name" value="GPCR_3_CS"/>
</dbReference>
<dbReference type="Pfam" id="PF01094">
    <property type="entry name" value="ANF_receptor"/>
    <property type="match status" value="1"/>
</dbReference>
<evidence type="ECO:0000256" key="11">
    <source>
        <dbReference type="ARBA" id="ARBA00023224"/>
    </source>
</evidence>
<reference evidence="14" key="1">
    <citation type="submission" date="2025-08" db="UniProtKB">
        <authorList>
            <consortium name="Ensembl"/>
        </authorList>
    </citation>
    <scope>IDENTIFICATION</scope>
</reference>
<evidence type="ECO:0000256" key="8">
    <source>
        <dbReference type="ARBA" id="ARBA00023136"/>
    </source>
</evidence>
<dbReference type="PRINTS" id="PR00248">
    <property type="entry name" value="GPCRMGR"/>
</dbReference>
<dbReference type="FunFam" id="2.10.50.30:FF:000002">
    <property type="entry name" value="Vomeronasal 2 receptor, h1"/>
    <property type="match status" value="1"/>
</dbReference>
<dbReference type="Ensembl" id="ENSSMRT00000031041.1">
    <property type="protein sequence ID" value="ENSSMRP00000026559.1"/>
    <property type="gene ID" value="ENSSMRG00000020523.1"/>
</dbReference>
<dbReference type="PRINTS" id="PR01535">
    <property type="entry name" value="VOMERONASL2R"/>
</dbReference>
<name>A0A8D0E5K2_SALMN</name>
<keyword evidence="7" id="KW-0297">G-protein coupled receptor</keyword>
<dbReference type="InterPro" id="IPR011500">
    <property type="entry name" value="GPCR_3_9-Cys_dom"/>
</dbReference>
<feature type="transmembrane region" description="Helical" evidence="12">
    <location>
        <begin position="475"/>
        <end position="498"/>
    </location>
</feature>
<protein>
    <recommendedName>
        <fullName evidence="13">G-protein coupled receptors family 3 profile domain-containing protein</fullName>
    </recommendedName>
</protein>
<evidence type="ECO:0000256" key="5">
    <source>
        <dbReference type="ARBA" id="ARBA00022729"/>
    </source>
</evidence>
<dbReference type="AlphaFoldDB" id="A0A8D0E5K2"/>
<evidence type="ECO:0000256" key="12">
    <source>
        <dbReference type="SAM" id="Phobius"/>
    </source>
</evidence>
<dbReference type="PANTHER" id="PTHR24061:SF599">
    <property type="entry name" value="G-PROTEIN COUPLED RECEPTORS FAMILY 3 PROFILE DOMAIN-CONTAINING PROTEIN"/>
    <property type="match status" value="1"/>
</dbReference>
<dbReference type="InterPro" id="IPR017978">
    <property type="entry name" value="GPCR_3_C"/>
</dbReference>
<comment type="similarity">
    <text evidence="2">Belongs to the G-protein coupled receptor 3 family.</text>
</comment>
<dbReference type="PROSITE" id="PS00981">
    <property type="entry name" value="G_PROTEIN_RECEP_F3_3"/>
    <property type="match status" value="1"/>
</dbReference>
<evidence type="ECO:0000313" key="15">
    <source>
        <dbReference type="Proteomes" id="UP000694421"/>
    </source>
</evidence>
<evidence type="ECO:0000256" key="10">
    <source>
        <dbReference type="ARBA" id="ARBA00023180"/>
    </source>
</evidence>
<feature type="transmembrane region" description="Helical" evidence="12">
    <location>
        <begin position="545"/>
        <end position="569"/>
    </location>
</feature>
<evidence type="ECO:0000256" key="7">
    <source>
        <dbReference type="ARBA" id="ARBA00023040"/>
    </source>
</evidence>
<evidence type="ECO:0000259" key="13">
    <source>
        <dbReference type="PROSITE" id="PS50259"/>
    </source>
</evidence>
<dbReference type="Gene3D" id="2.10.50.30">
    <property type="entry name" value="GPCR, family 3, nine cysteines domain"/>
    <property type="match status" value="1"/>
</dbReference>
<keyword evidence="3" id="KW-1003">Cell membrane</keyword>
<feature type="transmembrane region" description="Helical" evidence="12">
    <location>
        <begin position="695"/>
        <end position="717"/>
    </location>
</feature>
<feature type="domain" description="G-protein coupled receptors family 3 profile" evidence="13">
    <location>
        <begin position="475"/>
        <end position="731"/>
    </location>
</feature>
<evidence type="ECO:0000256" key="2">
    <source>
        <dbReference type="ARBA" id="ARBA00007242"/>
    </source>
</evidence>
<accession>A0A8D0E5K2</accession>
<dbReference type="InterPro" id="IPR028082">
    <property type="entry name" value="Peripla_BP_I"/>
</dbReference>
<dbReference type="InterPro" id="IPR004073">
    <property type="entry name" value="GPCR_3_vmron_rcpt_2"/>
</dbReference>
<dbReference type="OMA" id="NIVWPNI"/>
<dbReference type="GO" id="GO:0005886">
    <property type="term" value="C:plasma membrane"/>
    <property type="evidence" value="ECO:0007669"/>
    <property type="project" value="UniProtKB-SubCell"/>
</dbReference>
<evidence type="ECO:0000256" key="4">
    <source>
        <dbReference type="ARBA" id="ARBA00022692"/>
    </source>
</evidence>
<comment type="subcellular location">
    <subcellularLocation>
        <location evidence="1">Cell membrane</location>
        <topology evidence="1">Multi-pass membrane protein</topology>
    </subcellularLocation>
</comment>
<reference evidence="14" key="2">
    <citation type="submission" date="2025-09" db="UniProtKB">
        <authorList>
            <consortium name="Ensembl"/>
        </authorList>
    </citation>
    <scope>IDENTIFICATION</scope>
</reference>